<dbReference type="Pfam" id="PF05103">
    <property type="entry name" value="DivIVA"/>
    <property type="match status" value="1"/>
</dbReference>
<comment type="caution">
    <text evidence="8">The sequence shown here is derived from an EMBL/GenBank/DDBJ whole genome shotgun (WGS) entry which is preliminary data.</text>
</comment>
<dbReference type="EMBL" id="JAZDUE010000013">
    <property type="protein sequence ID" value="MEE4024660.1"/>
    <property type="molecule type" value="Genomic_DNA"/>
</dbReference>
<comment type="subcellular location">
    <subcellularLocation>
        <location evidence="1">Cytoplasm</location>
    </subcellularLocation>
</comment>
<evidence type="ECO:0000256" key="6">
    <source>
        <dbReference type="ARBA" id="ARBA00023306"/>
    </source>
</evidence>
<keyword evidence="3" id="KW-0963">Cytoplasm</keyword>
<keyword evidence="4" id="KW-0132">Cell division</keyword>
<dbReference type="Gene3D" id="6.10.250.660">
    <property type="match status" value="1"/>
</dbReference>
<dbReference type="InterPro" id="IPR019933">
    <property type="entry name" value="DivIVA_domain"/>
</dbReference>
<protein>
    <recommendedName>
        <fullName evidence="2">Cell wall synthesis protein Wag31</fullName>
    </recommendedName>
    <alternativeName>
        <fullName evidence="7">Antigen 84</fullName>
    </alternativeName>
</protein>
<name>A0ABU7MWE4_9ACTN</name>
<organism evidence="8 9">
    <name type="scientific">Gordonia prachuapensis</name>
    <dbReference type="NCBI Taxonomy" id="3115651"/>
    <lineage>
        <taxon>Bacteria</taxon>
        <taxon>Bacillati</taxon>
        <taxon>Actinomycetota</taxon>
        <taxon>Actinomycetes</taxon>
        <taxon>Mycobacteriales</taxon>
        <taxon>Gordoniaceae</taxon>
        <taxon>Gordonia</taxon>
    </lineage>
</organism>
<gene>
    <name evidence="8" type="ORF">V1Y59_16355</name>
</gene>
<evidence type="ECO:0000256" key="4">
    <source>
        <dbReference type="ARBA" id="ARBA00022618"/>
    </source>
</evidence>
<sequence>MLTPDDVHNVAFGRPPIGRRGYNEDQVDSFLDDIEETMRELYARLERYERN</sequence>
<accession>A0ABU7MWE4</accession>
<dbReference type="NCBIfam" id="TIGR03544">
    <property type="entry name" value="DivI1A_domain"/>
    <property type="match status" value="1"/>
</dbReference>
<evidence type="ECO:0000256" key="5">
    <source>
        <dbReference type="ARBA" id="ARBA00023054"/>
    </source>
</evidence>
<evidence type="ECO:0000313" key="8">
    <source>
        <dbReference type="EMBL" id="MEE4024660.1"/>
    </source>
</evidence>
<dbReference type="InterPro" id="IPR007793">
    <property type="entry name" value="DivIVA_fam"/>
</dbReference>
<dbReference type="Proteomes" id="UP001335729">
    <property type="component" value="Unassembled WGS sequence"/>
</dbReference>
<evidence type="ECO:0000256" key="3">
    <source>
        <dbReference type="ARBA" id="ARBA00022490"/>
    </source>
</evidence>
<evidence type="ECO:0000256" key="2">
    <source>
        <dbReference type="ARBA" id="ARBA00018787"/>
    </source>
</evidence>
<proteinExistence type="predicted"/>
<reference evidence="8 9" key="1">
    <citation type="submission" date="2024-01" db="EMBL/GenBank/DDBJ databases">
        <title>Draft genome sequence of Gordonia sp. PKS22-38.</title>
        <authorList>
            <person name="Suphannarot A."/>
            <person name="Mingma R."/>
        </authorList>
    </citation>
    <scope>NUCLEOTIDE SEQUENCE [LARGE SCALE GENOMIC DNA]</scope>
    <source>
        <strain evidence="8 9">PKS22-38</strain>
    </source>
</reference>
<evidence type="ECO:0000313" key="9">
    <source>
        <dbReference type="Proteomes" id="UP001335729"/>
    </source>
</evidence>
<keyword evidence="6" id="KW-0131">Cell cycle</keyword>
<keyword evidence="9" id="KW-1185">Reference proteome</keyword>
<evidence type="ECO:0000256" key="7">
    <source>
        <dbReference type="ARBA" id="ARBA00031737"/>
    </source>
</evidence>
<dbReference type="RefSeq" id="WP_330506012.1">
    <property type="nucleotide sequence ID" value="NZ_JAZDUE010000013.1"/>
</dbReference>
<keyword evidence="5" id="KW-0175">Coiled coil</keyword>
<evidence type="ECO:0000256" key="1">
    <source>
        <dbReference type="ARBA" id="ARBA00004496"/>
    </source>
</evidence>